<comment type="caution">
    <text evidence="1">The sequence shown here is derived from an EMBL/GenBank/DDBJ whole genome shotgun (WGS) entry which is preliminary data.</text>
</comment>
<sequence>MVSDSILGTIILPGEEATNGIPLSGLTSILKNKNNQERARMYEYEWHLPEMTDDKLRCFPQPPLIMQWELVRTANPMLYFPNARTRRGEKIYEFYEVCECEKNNPILGCDTSSPWL</sequence>
<name>A0A553N737_TIGCA</name>
<proteinExistence type="predicted"/>
<gene>
    <name evidence="1" type="ORF">TCAL_16338</name>
</gene>
<organism evidence="1 2">
    <name type="scientific">Tigriopus californicus</name>
    <name type="common">Marine copepod</name>
    <dbReference type="NCBI Taxonomy" id="6832"/>
    <lineage>
        <taxon>Eukaryota</taxon>
        <taxon>Metazoa</taxon>
        <taxon>Ecdysozoa</taxon>
        <taxon>Arthropoda</taxon>
        <taxon>Crustacea</taxon>
        <taxon>Multicrustacea</taxon>
        <taxon>Hexanauplia</taxon>
        <taxon>Copepoda</taxon>
        <taxon>Harpacticoida</taxon>
        <taxon>Harpacticidae</taxon>
        <taxon>Tigriopus</taxon>
    </lineage>
</organism>
<protein>
    <submittedName>
        <fullName evidence="1">Uncharacterized protein</fullName>
    </submittedName>
</protein>
<dbReference type="Proteomes" id="UP000318571">
    <property type="component" value="Chromosome 8"/>
</dbReference>
<dbReference type="AlphaFoldDB" id="A0A553N737"/>
<dbReference type="EMBL" id="VCGU01000459">
    <property type="protein sequence ID" value="TRY61247.1"/>
    <property type="molecule type" value="Genomic_DNA"/>
</dbReference>
<reference evidence="1 2" key="1">
    <citation type="journal article" date="2018" name="Nat. Ecol. Evol.">
        <title>Genomic signatures of mitonuclear coevolution across populations of Tigriopus californicus.</title>
        <authorList>
            <person name="Barreto F.S."/>
            <person name="Watson E.T."/>
            <person name="Lima T.G."/>
            <person name="Willett C.S."/>
            <person name="Edmands S."/>
            <person name="Li W."/>
            <person name="Burton R.S."/>
        </authorList>
    </citation>
    <scope>NUCLEOTIDE SEQUENCE [LARGE SCALE GENOMIC DNA]</scope>
    <source>
        <strain evidence="1 2">San Diego</strain>
    </source>
</reference>
<evidence type="ECO:0000313" key="1">
    <source>
        <dbReference type="EMBL" id="TRY61247.1"/>
    </source>
</evidence>
<keyword evidence="2" id="KW-1185">Reference proteome</keyword>
<evidence type="ECO:0000313" key="2">
    <source>
        <dbReference type="Proteomes" id="UP000318571"/>
    </source>
</evidence>
<accession>A0A553N737</accession>